<keyword evidence="8" id="KW-1185">Reference proteome</keyword>
<dbReference type="Gene3D" id="1.10.1400.10">
    <property type="match status" value="1"/>
</dbReference>
<dbReference type="InterPro" id="IPR029055">
    <property type="entry name" value="Ntn_hydrolases_N"/>
</dbReference>
<dbReference type="PANTHER" id="PTHR34218">
    <property type="entry name" value="PEPTIDASE S45 PENICILLIN AMIDASE"/>
    <property type="match status" value="1"/>
</dbReference>
<dbReference type="EMBL" id="BMJA01000001">
    <property type="protein sequence ID" value="GGA20680.1"/>
    <property type="molecule type" value="Genomic_DNA"/>
</dbReference>
<dbReference type="InterPro" id="IPR002692">
    <property type="entry name" value="S45"/>
</dbReference>
<dbReference type="Proteomes" id="UP000620046">
    <property type="component" value="Unassembled WGS sequence"/>
</dbReference>
<evidence type="ECO:0000313" key="7">
    <source>
        <dbReference type="EMBL" id="GGA20680.1"/>
    </source>
</evidence>
<dbReference type="Pfam" id="PF01804">
    <property type="entry name" value="Penicil_amidase"/>
    <property type="match status" value="1"/>
</dbReference>
<name>A0ABQ1FL16_9GAMM</name>
<dbReference type="PROSITE" id="PS51257">
    <property type="entry name" value="PROKAR_LIPOPROTEIN"/>
    <property type="match status" value="1"/>
</dbReference>
<evidence type="ECO:0000256" key="6">
    <source>
        <dbReference type="SAM" id="Phobius"/>
    </source>
</evidence>
<comment type="subunit">
    <text evidence="4">Heterodimer of an alpha subunit and a beta subunit processed from the same precursor.</text>
</comment>
<keyword evidence="6" id="KW-1133">Transmembrane helix</keyword>
<dbReference type="InterPro" id="IPR014395">
    <property type="entry name" value="Pen/GL7ACA/AHL_acylase"/>
</dbReference>
<dbReference type="PIRSF" id="PIRSF001227">
    <property type="entry name" value="Pen_acylase"/>
    <property type="match status" value="1"/>
</dbReference>
<dbReference type="InterPro" id="IPR023343">
    <property type="entry name" value="Penicillin_amidase_dom1"/>
</dbReference>
<keyword evidence="2" id="KW-0378">Hydrolase</keyword>
<evidence type="ECO:0000256" key="5">
    <source>
        <dbReference type="SAM" id="MobiDB-lite"/>
    </source>
</evidence>
<evidence type="ECO:0000256" key="3">
    <source>
        <dbReference type="ARBA" id="ARBA00023145"/>
    </source>
</evidence>
<evidence type="ECO:0000256" key="1">
    <source>
        <dbReference type="ARBA" id="ARBA00006586"/>
    </source>
</evidence>
<evidence type="ECO:0000256" key="2">
    <source>
        <dbReference type="ARBA" id="ARBA00022801"/>
    </source>
</evidence>
<dbReference type="CDD" id="cd03747">
    <property type="entry name" value="Ntn_PGA_like"/>
    <property type="match status" value="1"/>
</dbReference>
<evidence type="ECO:0000256" key="4">
    <source>
        <dbReference type="ARBA" id="ARBA00038735"/>
    </source>
</evidence>
<feature type="transmembrane region" description="Helical" evidence="6">
    <location>
        <begin position="7"/>
        <end position="30"/>
    </location>
</feature>
<dbReference type="RefSeq" id="WP_188792773.1">
    <property type="nucleotide sequence ID" value="NZ_BMJA01000001.1"/>
</dbReference>
<dbReference type="InterPro" id="IPR043146">
    <property type="entry name" value="Penicillin_amidase_N_B-knob"/>
</dbReference>
<keyword evidence="6" id="KW-0812">Transmembrane</keyword>
<keyword evidence="3" id="KW-0865">Zymogen</keyword>
<proteinExistence type="inferred from homology"/>
<gene>
    <name evidence="7" type="primary">acyII</name>
    <name evidence="7" type="ORF">GCM10010981_05960</name>
</gene>
<sequence length="802" mass="88036">MKPRFRWFRALLILVLIVAIGLFATGWWLLACGRAQLDGQQRVIGPQHAVTIARDALGTVTITGQSRDDVAYALGYVHGQERFFPMDLMRRVAAGELSELVGGAALDTDLNHRRHRLRAVAEAAYAALTPEQKHTLDIYRDGVNAGLANLREKPWEYLLLKAKPEPWRSEDTMLVIAAMYLDLNGDGRNEREQHIAQMRAVLPGPLVDFLISPDPNWEAPLQGGASPSPVIPGADVFDLRHAGTPGGQVKLAETSILSVDRFYPGSNSFAVTGNISRSGAAMLANDMHLSLRVPDIWFRARLRYPDPTAPKGQRDVVGVTLPGTPALVAGSNGQIAWGFTNSYGDWMDWVRVQRDPHDPNRYKVPEGWATIESHDEIIGVKGAAPHTLHVEDTRWGPILAKDTDGTPLALSWIGDLPRAYNLALMQLEHTTSAPAALDLATTFGMPPQNFLVADSAGHIGWTIAGNSIPLRTGFDPQLPADWSQPNTGWTGWATPSQYPRIEDPADGRLWTANNRTIGGDENALLGEGGHDIGARAQQIRDDLRGRADFGPGNLLDIQLDDHAQFLSRWQQLLQATLAGTHDPSLGQLRQLTAAWRNQAAPDSVDYRLVHAFRDEVHKLVLAPFVAQIQRRFPDFEWPGPGNQEAAVWMLIQQQPVQLLDPTYHDWHGLLLQAARDVVDTLGKQQGGLAARTWGEVNHAGIRHPLSRALPGFIGQWLDMPEDELPGDNNMPRVARPASGASERLDVSPGHEDEGILEMPGGQSDNPLSPFYGAGHEDWVHGRPTPLLPGATKYTLVLEPSPQ</sequence>
<dbReference type="Gene3D" id="2.30.120.10">
    <property type="match status" value="1"/>
</dbReference>
<dbReference type="PANTHER" id="PTHR34218:SF4">
    <property type="entry name" value="ACYL-HOMOSERINE LACTONE ACYLASE QUIP"/>
    <property type="match status" value="1"/>
</dbReference>
<organism evidence="7 8">
    <name type="scientific">Dyella nitratireducens</name>
    <dbReference type="NCBI Taxonomy" id="1849580"/>
    <lineage>
        <taxon>Bacteria</taxon>
        <taxon>Pseudomonadati</taxon>
        <taxon>Pseudomonadota</taxon>
        <taxon>Gammaproteobacteria</taxon>
        <taxon>Lysobacterales</taxon>
        <taxon>Rhodanobacteraceae</taxon>
        <taxon>Dyella</taxon>
    </lineage>
</organism>
<comment type="caution">
    <text evidence="7">The sequence shown here is derived from an EMBL/GenBank/DDBJ whole genome shotgun (WGS) entry which is preliminary data.</text>
</comment>
<dbReference type="InterPro" id="IPR043147">
    <property type="entry name" value="Penicillin_amidase_A-knob"/>
</dbReference>
<accession>A0ABQ1FL16</accession>
<dbReference type="SUPFAM" id="SSF56235">
    <property type="entry name" value="N-terminal nucleophile aminohydrolases (Ntn hydrolases)"/>
    <property type="match status" value="1"/>
</dbReference>
<dbReference type="Gene3D" id="3.60.20.10">
    <property type="entry name" value="Glutamine Phosphoribosylpyrophosphate, subunit 1, domain 1"/>
    <property type="match status" value="1"/>
</dbReference>
<keyword evidence="6" id="KW-0472">Membrane</keyword>
<evidence type="ECO:0000313" key="8">
    <source>
        <dbReference type="Proteomes" id="UP000620046"/>
    </source>
</evidence>
<feature type="region of interest" description="Disordered" evidence="5">
    <location>
        <begin position="756"/>
        <end position="776"/>
    </location>
</feature>
<reference evidence="8" key="1">
    <citation type="journal article" date="2019" name="Int. J. Syst. Evol. Microbiol.">
        <title>The Global Catalogue of Microorganisms (GCM) 10K type strain sequencing project: providing services to taxonomists for standard genome sequencing and annotation.</title>
        <authorList>
            <consortium name="The Broad Institute Genomics Platform"/>
            <consortium name="The Broad Institute Genome Sequencing Center for Infectious Disease"/>
            <person name="Wu L."/>
            <person name="Ma J."/>
        </authorList>
    </citation>
    <scope>NUCLEOTIDE SEQUENCE [LARGE SCALE GENOMIC DNA]</scope>
    <source>
        <strain evidence="8">CGMCC 1.15439</strain>
    </source>
</reference>
<dbReference type="Gene3D" id="1.10.439.10">
    <property type="entry name" value="Penicillin Amidohydrolase, domain 1"/>
    <property type="match status" value="1"/>
</dbReference>
<comment type="similarity">
    <text evidence="1">Belongs to the peptidase S45 family.</text>
</comment>
<protein>
    <submittedName>
        <fullName evidence="7">Penicillin acylase</fullName>
    </submittedName>
</protein>